<organism evidence="2 3">
    <name type="scientific">Luteolibacter luteus</name>
    <dbReference type="NCBI Taxonomy" id="2728835"/>
    <lineage>
        <taxon>Bacteria</taxon>
        <taxon>Pseudomonadati</taxon>
        <taxon>Verrucomicrobiota</taxon>
        <taxon>Verrucomicrobiia</taxon>
        <taxon>Verrucomicrobiales</taxon>
        <taxon>Verrucomicrobiaceae</taxon>
        <taxon>Luteolibacter</taxon>
    </lineage>
</organism>
<accession>A0A858RMP4</accession>
<protein>
    <submittedName>
        <fullName evidence="2">Uncharacterized protein</fullName>
    </submittedName>
</protein>
<dbReference type="PROSITE" id="PS51257">
    <property type="entry name" value="PROKAR_LIPOPROTEIN"/>
    <property type="match status" value="1"/>
</dbReference>
<proteinExistence type="predicted"/>
<keyword evidence="3" id="KW-1185">Reference proteome</keyword>
<keyword evidence="1" id="KW-0732">Signal</keyword>
<evidence type="ECO:0000313" key="3">
    <source>
        <dbReference type="Proteomes" id="UP000501812"/>
    </source>
</evidence>
<name>A0A858RMP4_9BACT</name>
<evidence type="ECO:0000256" key="1">
    <source>
        <dbReference type="SAM" id="SignalP"/>
    </source>
</evidence>
<dbReference type="AlphaFoldDB" id="A0A858RMP4"/>
<sequence>MKTRLPALFVAIAACSGSSVRAVDFIRQIQLIENQAVVYDIPISGTTGDVMSKRLESEGAVFQLYAYEDETYSPWSLLDLNAGNLAHVNVSLDSHLVDLDVLGIHLDITLGGGGDQPPMPKLIDETTVGTHLPQGTIILRSEDPYFPPRTRADRPYSMTFAVRNLADPADPRGGVTKTVMQRDFKVYHPDLHVPFPNGTGQGTYSDAYEFSKNGDFTDSVIYGALPFERPTKMIGEESYVAKVPLDNKGRQVNIASAAIQIWPMCEAKVEGIEQGKRYLGVPPEARVVFKDLYPDSVAYAQIYKGSPLLGRSGKILGSTVISFNTYAPQNAVVPLNIEASDLGGDGTYTIEVLTVTPFNSRQPERVSYVSFDLDRTIEVRGTLADTEK</sequence>
<dbReference type="EMBL" id="CP051774">
    <property type="protein sequence ID" value="QJE97728.1"/>
    <property type="molecule type" value="Genomic_DNA"/>
</dbReference>
<evidence type="ECO:0000313" key="2">
    <source>
        <dbReference type="EMBL" id="QJE97728.1"/>
    </source>
</evidence>
<feature type="signal peptide" evidence="1">
    <location>
        <begin position="1"/>
        <end position="22"/>
    </location>
</feature>
<reference evidence="2 3" key="1">
    <citation type="submission" date="2020-04" db="EMBL/GenBank/DDBJ databases">
        <title>Luteolibacter sp. G-1-1-1 isolated from soil.</title>
        <authorList>
            <person name="Dahal R.H."/>
        </authorList>
    </citation>
    <scope>NUCLEOTIDE SEQUENCE [LARGE SCALE GENOMIC DNA]</scope>
    <source>
        <strain evidence="2 3">G-1-1-1</strain>
    </source>
</reference>
<dbReference type="RefSeq" id="WP_169456154.1">
    <property type="nucleotide sequence ID" value="NZ_CP051774.1"/>
</dbReference>
<feature type="chain" id="PRO_5032725389" evidence="1">
    <location>
        <begin position="23"/>
        <end position="388"/>
    </location>
</feature>
<gene>
    <name evidence="2" type="ORF">HHL09_18715</name>
</gene>
<dbReference type="KEGG" id="luo:HHL09_18715"/>
<dbReference type="Proteomes" id="UP000501812">
    <property type="component" value="Chromosome"/>
</dbReference>